<keyword evidence="7" id="KW-0684">Rhamnose metabolism</keyword>
<evidence type="ECO:0000259" key="8">
    <source>
        <dbReference type="Pfam" id="PF00370"/>
    </source>
</evidence>
<evidence type="ECO:0000256" key="3">
    <source>
        <dbReference type="ARBA" id="ARBA00022741"/>
    </source>
</evidence>
<dbReference type="PANTHER" id="PTHR10196">
    <property type="entry name" value="SUGAR KINASE"/>
    <property type="match status" value="1"/>
</dbReference>
<proteinExistence type="inferred from homology"/>
<organism evidence="10">
    <name type="scientific">freshwater metagenome</name>
    <dbReference type="NCBI Taxonomy" id="449393"/>
    <lineage>
        <taxon>unclassified sequences</taxon>
        <taxon>metagenomes</taxon>
        <taxon>ecological metagenomes</taxon>
    </lineage>
</organism>
<reference evidence="10" key="1">
    <citation type="submission" date="2020-05" db="EMBL/GenBank/DDBJ databases">
        <authorList>
            <person name="Chiriac C."/>
            <person name="Salcher M."/>
            <person name="Ghai R."/>
            <person name="Kavagutti S V."/>
        </authorList>
    </citation>
    <scope>NUCLEOTIDE SEQUENCE</scope>
</reference>
<dbReference type="AlphaFoldDB" id="A0A6J6IS82"/>
<dbReference type="Pfam" id="PF02782">
    <property type="entry name" value="FGGY_C"/>
    <property type="match status" value="1"/>
</dbReference>
<dbReference type="SUPFAM" id="SSF53067">
    <property type="entry name" value="Actin-like ATPase domain"/>
    <property type="match status" value="2"/>
</dbReference>
<keyword evidence="3" id="KW-0547">Nucleotide-binding</keyword>
<evidence type="ECO:0000256" key="5">
    <source>
        <dbReference type="ARBA" id="ARBA00022840"/>
    </source>
</evidence>
<dbReference type="GO" id="GO:0006071">
    <property type="term" value="P:glycerol metabolic process"/>
    <property type="evidence" value="ECO:0007669"/>
    <property type="project" value="TreeGrafter"/>
</dbReference>
<accession>A0A6J6IS82</accession>
<dbReference type="InterPro" id="IPR013449">
    <property type="entry name" value="Rhamnulokinase"/>
</dbReference>
<dbReference type="GO" id="GO:0005524">
    <property type="term" value="F:ATP binding"/>
    <property type="evidence" value="ECO:0007669"/>
    <property type="project" value="UniProtKB-KW"/>
</dbReference>
<protein>
    <submittedName>
        <fullName evidence="10">Unannotated protein</fullName>
    </submittedName>
</protein>
<dbReference type="GO" id="GO:0004370">
    <property type="term" value="F:glycerol kinase activity"/>
    <property type="evidence" value="ECO:0007669"/>
    <property type="project" value="TreeGrafter"/>
</dbReference>
<dbReference type="GO" id="GO:0019301">
    <property type="term" value="P:rhamnose catabolic process"/>
    <property type="evidence" value="ECO:0007669"/>
    <property type="project" value="InterPro"/>
</dbReference>
<evidence type="ECO:0000313" key="10">
    <source>
        <dbReference type="EMBL" id="CAB4627258.1"/>
    </source>
</evidence>
<evidence type="ECO:0000256" key="6">
    <source>
        <dbReference type="ARBA" id="ARBA00023157"/>
    </source>
</evidence>
<keyword evidence="4" id="KW-0418">Kinase</keyword>
<dbReference type="EMBL" id="CAEZVM010000007">
    <property type="protein sequence ID" value="CAB4627258.1"/>
    <property type="molecule type" value="Genomic_DNA"/>
</dbReference>
<dbReference type="InterPro" id="IPR018484">
    <property type="entry name" value="FGGY_N"/>
</dbReference>
<dbReference type="InterPro" id="IPR018485">
    <property type="entry name" value="FGGY_C"/>
</dbReference>
<evidence type="ECO:0000259" key="9">
    <source>
        <dbReference type="Pfam" id="PF02782"/>
    </source>
</evidence>
<dbReference type="InterPro" id="IPR043129">
    <property type="entry name" value="ATPase_NBD"/>
</dbReference>
<dbReference type="PANTHER" id="PTHR10196:SF93">
    <property type="entry name" value="L-RHAMNULOKINASE"/>
    <property type="match status" value="1"/>
</dbReference>
<feature type="domain" description="Carbohydrate kinase FGGY C-terminal" evidence="9">
    <location>
        <begin position="257"/>
        <end position="447"/>
    </location>
</feature>
<feature type="domain" description="Carbohydrate kinase FGGY N-terminal" evidence="8">
    <location>
        <begin position="9"/>
        <end position="245"/>
    </location>
</feature>
<dbReference type="CDD" id="cd07771">
    <property type="entry name" value="ASKHA_NBD_FGGY_RhaB-like"/>
    <property type="match status" value="1"/>
</dbReference>
<keyword evidence="5" id="KW-0067">ATP-binding</keyword>
<keyword evidence="6" id="KW-1015">Disulfide bond</keyword>
<keyword evidence="2" id="KW-0808">Transferase</keyword>
<dbReference type="GO" id="GO:0008993">
    <property type="term" value="F:rhamnulokinase activity"/>
    <property type="evidence" value="ECO:0007669"/>
    <property type="project" value="InterPro"/>
</dbReference>
<evidence type="ECO:0000256" key="7">
    <source>
        <dbReference type="ARBA" id="ARBA00023308"/>
    </source>
</evidence>
<gene>
    <name evidence="10" type="ORF">UFOPK2032_00338</name>
</gene>
<evidence type="ECO:0000256" key="2">
    <source>
        <dbReference type="ARBA" id="ARBA00022679"/>
    </source>
</evidence>
<dbReference type="GO" id="GO:0005829">
    <property type="term" value="C:cytosol"/>
    <property type="evidence" value="ECO:0007669"/>
    <property type="project" value="TreeGrafter"/>
</dbReference>
<dbReference type="Pfam" id="PF00370">
    <property type="entry name" value="FGGY_N"/>
    <property type="match status" value="1"/>
</dbReference>
<evidence type="ECO:0000256" key="1">
    <source>
        <dbReference type="ARBA" id="ARBA00009156"/>
    </source>
</evidence>
<dbReference type="Gene3D" id="3.30.420.40">
    <property type="match status" value="2"/>
</dbReference>
<comment type="similarity">
    <text evidence="1">Belongs to the FGGY kinase family.</text>
</comment>
<name>A0A6J6IS82_9ZZZZ</name>
<sequence length="478" mass="52231">MSNSPSFAAVDLGASSGRVILGKISNEKIEYQEVHRFGNGPFERGDGLYWDIDSLKDNVMQGLAKLANSNILSIGVDSWAVDYGLIDKNGRLLRAPHHYRDERNTRGVEIANQKISQEDLYAQVGLQFLPFNTLYQLSVDQAEQSDLLNQSDKALLIPDLFNYWLCGTRLSERTNASTTGLLNPTSKNWNKGLIQSLGLQERLLAEIVNEGTYIGQITTEVQQLTGLNPKTQVVTVGSHDTASAFVAVPSTKPNSLFISSGTWSLLGVELEKPVLTEAARKANFTNEGGVDGRIRFLKNVTGLWLLQECIREWQATGGIHQIEPLISEARSIPKKSVIDVNDPRFISPGEMSSRIKQACRESGQQAPNTEAETVRVIIDSLVAKYMEVIGELEELTKLKLERIHVVGGGSQNELLNQLLADASGLEVFAGPVEATAVGNLLVQARAAGVISGSLEQMRGLVSRNFAIKAYSPQVTGEN</sequence>
<evidence type="ECO:0000256" key="4">
    <source>
        <dbReference type="ARBA" id="ARBA00022777"/>
    </source>
</evidence>